<proteinExistence type="predicted"/>
<evidence type="ECO:0000313" key="2">
    <source>
        <dbReference type="Proteomes" id="UP001163321"/>
    </source>
</evidence>
<organism evidence="1 2">
    <name type="scientific">Peronosclerospora sorghi</name>
    <dbReference type="NCBI Taxonomy" id="230839"/>
    <lineage>
        <taxon>Eukaryota</taxon>
        <taxon>Sar</taxon>
        <taxon>Stramenopiles</taxon>
        <taxon>Oomycota</taxon>
        <taxon>Peronosporomycetes</taxon>
        <taxon>Peronosporales</taxon>
        <taxon>Peronosporaceae</taxon>
        <taxon>Peronosclerospora</taxon>
    </lineage>
</organism>
<protein>
    <submittedName>
        <fullName evidence="1">Uncharacterized protein</fullName>
    </submittedName>
</protein>
<evidence type="ECO:0000313" key="1">
    <source>
        <dbReference type="EMBL" id="KAI9913186.1"/>
    </source>
</evidence>
<keyword evidence="2" id="KW-1185">Reference proteome</keyword>
<comment type="caution">
    <text evidence="1">The sequence shown here is derived from an EMBL/GenBank/DDBJ whole genome shotgun (WGS) entry which is preliminary data.</text>
</comment>
<name>A0ACC0W589_9STRA</name>
<sequence>MPNRSNDEIDLMMAPSTPRRHGERKPLLDSVTVVHATNTCDKRSSTWMPRDKPGLDGRCPSQQSSCLGNLFFSWVTPIMRLGSERPLESHDQNKFDPYNRAANV</sequence>
<gene>
    <name evidence="1" type="ORF">PsorP6_005988</name>
</gene>
<accession>A0ACC0W589</accession>
<dbReference type="Proteomes" id="UP001163321">
    <property type="component" value="Chromosome 4"/>
</dbReference>
<dbReference type="EMBL" id="CM047583">
    <property type="protein sequence ID" value="KAI9913186.1"/>
    <property type="molecule type" value="Genomic_DNA"/>
</dbReference>
<reference evidence="1 2" key="1">
    <citation type="journal article" date="2022" name="bioRxiv">
        <title>The genome of the oomycete Peronosclerospora sorghi, a cosmopolitan pathogen of maize and sorghum, is inflated with dispersed pseudogenes.</title>
        <authorList>
            <person name="Fletcher K."/>
            <person name="Martin F."/>
            <person name="Isakeit T."/>
            <person name="Cavanaugh K."/>
            <person name="Magill C."/>
            <person name="Michelmore R."/>
        </authorList>
    </citation>
    <scope>NUCLEOTIDE SEQUENCE [LARGE SCALE GENOMIC DNA]</scope>
    <source>
        <strain evidence="1">P6</strain>
    </source>
</reference>